<reference evidence="1" key="2">
    <citation type="journal article" date="2015" name="Fish Shellfish Immunol.">
        <title>Early steps in the European eel (Anguilla anguilla)-Vibrio vulnificus interaction in the gills: Role of the RtxA13 toxin.</title>
        <authorList>
            <person name="Callol A."/>
            <person name="Pajuelo D."/>
            <person name="Ebbesson L."/>
            <person name="Teles M."/>
            <person name="MacKenzie S."/>
            <person name="Amaro C."/>
        </authorList>
    </citation>
    <scope>NUCLEOTIDE SEQUENCE</scope>
</reference>
<dbReference type="AlphaFoldDB" id="A0A0E9QVE2"/>
<name>A0A0E9QVE2_ANGAN</name>
<dbReference type="EMBL" id="GBXM01088165">
    <property type="protein sequence ID" value="JAH20412.1"/>
    <property type="molecule type" value="Transcribed_RNA"/>
</dbReference>
<accession>A0A0E9QVE2</accession>
<sequence>MFIGYTFTHRLLSYFSTNAEACTQAHHSTRAHSPAFRRFGKRHIG</sequence>
<protein>
    <submittedName>
        <fullName evidence="1">Uncharacterized protein</fullName>
    </submittedName>
</protein>
<organism evidence="1">
    <name type="scientific">Anguilla anguilla</name>
    <name type="common">European freshwater eel</name>
    <name type="synonym">Muraena anguilla</name>
    <dbReference type="NCBI Taxonomy" id="7936"/>
    <lineage>
        <taxon>Eukaryota</taxon>
        <taxon>Metazoa</taxon>
        <taxon>Chordata</taxon>
        <taxon>Craniata</taxon>
        <taxon>Vertebrata</taxon>
        <taxon>Euteleostomi</taxon>
        <taxon>Actinopterygii</taxon>
        <taxon>Neopterygii</taxon>
        <taxon>Teleostei</taxon>
        <taxon>Anguilliformes</taxon>
        <taxon>Anguillidae</taxon>
        <taxon>Anguilla</taxon>
    </lineage>
</organism>
<reference evidence="1" key="1">
    <citation type="submission" date="2014-11" db="EMBL/GenBank/DDBJ databases">
        <authorList>
            <person name="Amaro Gonzalez C."/>
        </authorList>
    </citation>
    <scope>NUCLEOTIDE SEQUENCE</scope>
</reference>
<proteinExistence type="predicted"/>
<evidence type="ECO:0000313" key="1">
    <source>
        <dbReference type="EMBL" id="JAH20412.1"/>
    </source>
</evidence>